<gene>
    <name evidence="1" type="ORF">CRG98_035043</name>
</gene>
<proteinExistence type="predicted"/>
<protein>
    <submittedName>
        <fullName evidence="1">Uncharacterized protein</fullName>
    </submittedName>
</protein>
<organism evidence="1 2">
    <name type="scientific">Punica granatum</name>
    <name type="common">Pomegranate</name>
    <dbReference type="NCBI Taxonomy" id="22663"/>
    <lineage>
        <taxon>Eukaryota</taxon>
        <taxon>Viridiplantae</taxon>
        <taxon>Streptophyta</taxon>
        <taxon>Embryophyta</taxon>
        <taxon>Tracheophyta</taxon>
        <taxon>Spermatophyta</taxon>
        <taxon>Magnoliopsida</taxon>
        <taxon>eudicotyledons</taxon>
        <taxon>Gunneridae</taxon>
        <taxon>Pentapetalae</taxon>
        <taxon>rosids</taxon>
        <taxon>malvids</taxon>
        <taxon>Myrtales</taxon>
        <taxon>Lythraceae</taxon>
        <taxon>Punica</taxon>
    </lineage>
</organism>
<comment type="caution">
    <text evidence="1">The sequence shown here is derived from an EMBL/GenBank/DDBJ whole genome shotgun (WGS) entry which is preliminary data.</text>
</comment>
<dbReference type="EMBL" id="PGOL01002866">
    <property type="protein sequence ID" value="PKI44568.1"/>
    <property type="molecule type" value="Genomic_DNA"/>
</dbReference>
<dbReference type="AlphaFoldDB" id="A0A2I0IKN8"/>
<evidence type="ECO:0000313" key="1">
    <source>
        <dbReference type="EMBL" id="PKI44568.1"/>
    </source>
</evidence>
<sequence length="136" mass="14809">MTGQSHSSYFHPHAGSVWLPLSRWSLYPASIHIAGKRRFPWKFFDILAAIVSPAQPQCGSFRSSAPAADSAGSRPRVMLIYLKILGLVSASGSPRSRHFLQRGRRSSFISRICQEGSGFEGFPRSGTLALVAADCS</sequence>
<name>A0A2I0IKN8_PUNGR</name>
<accession>A0A2I0IKN8</accession>
<evidence type="ECO:0000313" key="2">
    <source>
        <dbReference type="Proteomes" id="UP000233551"/>
    </source>
</evidence>
<dbReference type="Proteomes" id="UP000233551">
    <property type="component" value="Unassembled WGS sequence"/>
</dbReference>
<keyword evidence="2" id="KW-1185">Reference proteome</keyword>
<reference evidence="1 2" key="1">
    <citation type="submission" date="2017-11" db="EMBL/GenBank/DDBJ databases">
        <title>De-novo sequencing of pomegranate (Punica granatum L.) genome.</title>
        <authorList>
            <person name="Akparov Z."/>
            <person name="Amiraslanov A."/>
            <person name="Hajiyeva S."/>
            <person name="Abbasov M."/>
            <person name="Kaur K."/>
            <person name="Hamwieh A."/>
            <person name="Solovyev V."/>
            <person name="Salamov A."/>
            <person name="Braich B."/>
            <person name="Kosarev P."/>
            <person name="Mahmoud A."/>
            <person name="Hajiyev E."/>
            <person name="Babayeva S."/>
            <person name="Izzatullayeva V."/>
            <person name="Mammadov A."/>
            <person name="Mammadov A."/>
            <person name="Sharifova S."/>
            <person name="Ojaghi J."/>
            <person name="Eynullazada K."/>
            <person name="Bayramov B."/>
            <person name="Abdulazimova A."/>
            <person name="Shahmuradov I."/>
        </authorList>
    </citation>
    <scope>NUCLEOTIDE SEQUENCE [LARGE SCALE GENOMIC DNA]</scope>
    <source>
        <strain evidence="2">cv. AG2017</strain>
        <tissue evidence="1">Leaf</tissue>
    </source>
</reference>